<dbReference type="VEuPathDB" id="VectorBase:GPAI012452"/>
<reference evidence="1" key="2">
    <citation type="submission" date="2020-05" db="UniProtKB">
        <authorList>
            <consortium name="EnsemblMetazoa"/>
        </authorList>
    </citation>
    <scope>IDENTIFICATION</scope>
    <source>
        <strain evidence="1">IAEA</strain>
    </source>
</reference>
<dbReference type="Proteomes" id="UP000092445">
    <property type="component" value="Unassembled WGS sequence"/>
</dbReference>
<reference evidence="2" key="1">
    <citation type="submission" date="2014-03" db="EMBL/GenBank/DDBJ databases">
        <authorList>
            <person name="Aksoy S."/>
            <person name="Warren W."/>
            <person name="Wilson R.K."/>
        </authorList>
    </citation>
    <scope>NUCLEOTIDE SEQUENCE [LARGE SCALE GENOMIC DNA]</scope>
    <source>
        <strain evidence="2">IAEA</strain>
    </source>
</reference>
<accession>A0A1A9ZET4</accession>
<protein>
    <submittedName>
        <fullName evidence="1">Uncharacterized protein</fullName>
    </submittedName>
</protein>
<keyword evidence="2" id="KW-1185">Reference proteome</keyword>
<evidence type="ECO:0000313" key="2">
    <source>
        <dbReference type="Proteomes" id="UP000092445"/>
    </source>
</evidence>
<dbReference type="EnsemblMetazoa" id="GPAI012452-RA">
    <property type="protein sequence ID" value="GPAI012452-PA"/>
    <property type="gene ID" value="GPAI012452"/>
</dbReference>
<dbReference type="AlphaFoldDB" id="A0A1A9ZET4"/>
<evidence type="ECO:0000313" key="1">
    <source>
        <dbReference type="EnsemblMetazoa" id="GPAI012452-PA"/>
    </source>
</evidence>
<sequence>MVQKGRVDVPRRCVTQQSVDCEICLFLDYSLTSRHKHASQDNCEINVLEIIFAKPKKFIFLWSMGLKRSIDLKLFSETVYAYACLSAALAQFPKYCGKFKNELYWIIGN</sequence>
<proteinExistence type="predicted"/>
<organism evidence="1 2">
    <name type="scientific">Glossina pallidipes</name>
    <name type="common">Tsetse fly</name>
    <dbReference type="NCBI Taxonomy" id="7398"/>
    <lineage>
        <taxon>Eukaryota</taxon>
        <taxon>Metazoa</taxon>
        <taxon>Ecdysozoa</taxon>
        <taxon>Arthropoda</taxon>
        <taxon>Hexapoda</taxon>
        <taxon>Insecta</taxon>
        <taxon>Pterygota</taxon>
        <taxon>Neoptera</taxon>
        <taxon>Endopterygota</taxon>
        <taxon>Diptera</taxon>
        <taxon>Brachycera</taxon>
        <taxon>Muscomorpha</taxon>
        <taxon>Hippoboscoidea</taxon>
        <taxon>Glossinidae</taxon>
        <taxon>Glossina</taxon>
    </lineage>
</organism>
<name>A0A1A9ZET4_GLOPL</name>